<dbReference type="PANTHER" id="PTHR37610">
    <property type="entry name" value="CCHC-TYPE DOMAIN-CONTAINING PROTEIN"/>
    <property type="match status" value="1"/>
</dbReference>
<reference evidence="3" key="2">
    <citation type="submission" date="2025-08" db="UniProtKB">
        <authorList>
            <consortium name="RefSeq"/>
        </authorList>
    </citation>
    <scope>IDENTIFICATION</scope>
</reference>
<dbReference type="InterPro" id="IPR029472">
    <property type="entry name" value="Copia-like_N"/>
</dbReference>
<name>A0ABM1GSW9_SOLPN</name>
<dbReference type="RefSeq" id="XP_015075491.1">
    <property type="nucleotide sequence ID" value="XM_015220005.1"/>
</dbReference>
<reference evidence="2" key="1">
    <citation type="journal article" date="2014" name="Nat. Genet.">
        <title>The genome of the stress-tolerant wild tomato species Solanum pennellii.</title>
        <authorList>
            <person name="Bolger A."/>
            <person name="Scossa F."/>
            <person name="Bolger M.E."/>
            <person name="Lanz C."/>
            <person name="Maumus F."/>
            <person name="Tohge T."/>
            <person name="Quesneville H."/>
            <person name="Alseekh S."/>
            <person name="Sorensen I."/>
            <person name="Lichtenstein G."/>
            <person name="Fich E.A."/>
            <person name="Conte M."/>
            <person name="Keller H."/>
            <person name="Schneeberger K."/>
            <person name="Schwacke R."/>
            <person name="Ofner I."/>
            <person name="Vrebalov J."/>
            <person name="Xu Y."/>
            <person name="Osorio S."/>
            <person name="Aflitos S.A."/>
            <person name="Schijlen E."/>
            <person name="Jimenez-Gomez J.M."/>
            <person name="Ryngajllo M."/>
            <person name="Kimura S."/>
            <person name="Kumar R."/>
            <person name="Koenig D."/>
            <person name="Headland L.R."/>
            <person name="Maloof J.N."/>
            <person name="Sinha N."/>
            <person name="van Ham R.C."/>
            <person name="Lankhorst R.K."/>
            <person name="Mao L."/>
            <person name="Vogel A."/>
            <person name="Arsova B."/>
            <person name="Panstruga R."/>
            <person name="Fei Z."/>
            <person name="Rose J.K."/>
            <person name="Zamir D."/>
            <person name="Carrari F."/>
            <person name="Giovannoni J.J."/>
            <person name="Weigel D."/>
            <person name="Usadel B."/>
            <person name="Fernie A.R."/>
        </authorList>
    </citation>
    <scope>NUCLEOTIDE SEQUENCE [LARGE SCALE GENOMIC DNA]</scope>
    <source>
        <strain evidence="2">cv. LA0716</strain>
    </source>
</reference>
<accession>A0ABM1GSW9</accession>
<evidence type="ECO:0000313" key="3">
    <source>
        <dbReference type="RefSeq" id="XP_015075491.1"/>
    </source>
</evidence>
<dbReference type="GeneID" id="107019543"/>
<proteinExistence type="predicted"/>
<keyword evidence="2" id="KW-1185">Reference proteome</keyword>
<dbReference type="Proteomes" id="UP000694930">
    <property type="component" value="Chromosome 5"/>
</dbReference>
<protein>
    <submittedName>
        <fullName evidence="3">Uncharacterized protein LOC107019543</fullName>
    </submittedName>
</protein>
<dbReference type="Pfam" id="PF14244">
    <property type="entry name" value="Retrotran_gag_3"/>
    <property type="match status" value="1"/>
</dbReference>
<dbReference type="PANTHER" id="PTHR37610:SF40">
    <property type="entry name" value="OS01G0909600 PROTEIN"/>
    <property type="match status" value="1"/>
</dbReference>
<sequence length="201" mass="22511">MVEVVNHVTGSSSSVPSSSAAAPINFDAGSPLYIHPSDSAGSVLVPVPFDGAGFRSWKRSVLRSLSVKNKLGFINGECMKPSPQSPDYRQWERCDAMVTSWILNSLSKEIADSVEYVFDSLELWRELQDRYDQTNGAKLYQIQKEINDLNQGILDITSYYTRMKKLWEELTTLSAKSICSCTCTCGAKQTMHKAEQDRRLI</sequence>
<gene>
    <name evidence="3" type="primary">LOC107019543</name>
</gene>
<evidence type="ECO:0000259" key="1">
    <source>
        <dbReference type="Pfam" id="PF14244"/>
    </source>
</evidence>
<organism evidence="2 3">
    <name type="scientific">Solanum pennellii</name>
    <name type="common">Tomato</name>
    <name type="synonym">Lycopersicon pennellii</name>
    <dbReference type="NCBI Taxonomy" id="28526"/>
    <lineage>
        <taxon>Eukaryota</taxon>
        <taxon>Viridiplantae</taxon>
        <taxon>Streptophyta</taxon>
        <taxon>Embryophyta</taxon>
        <taxon>Tracheophyta</taxon>
        <taxon>Spermatophyta</taxon>
        <taxon>Magnoliopsida</taxon>
        <taxon>eudicotyledons</taxon>
        <taxon>Gunneridae</taxon>
        <taxon>Pentapetalae</taxon>
        <taxon>asterids</taxon>
        <taxon>lamiids</taxon>
        <taxon>Solanales</taxon>
        <taxon>Solanaceae</taxon>
        <taxon>Solanoideae</taxon>
        <taxon>Solaneae</taxon>
        <taxon>Solanum</taxon>
        <taxon>Solanum subgen. Lycopersicon</taxon>
    </lineage>
</organism>
<feature type="domain" description="Retrotransposon Copia-like N-terminal" evidence="1">
    <location>
        <begin position="35"/>
        <end position="82"/>
    </location>
</feature>
<evidence type="ECO:0000313" key="2">
    <source>
        <dbReference type="Proteomes" id="UP000694930"/>
    </source>
</evidence>